<dbReference type="AlphaFoldDB" id="A0A444ZKS8"/>
<accession>A0A444ZKS8</accession>
<dbReference type="Proteomes" id="UP000289738">
    <property type="component" value="Chromosome B04"/>
</dbReference>
<organism evidence="1 2">
    <name type="scientific">Arachis hypogaea</name>
    <name type="common">Peanut</name>
    <dbReference type="NCBI Taxonomy" id="3818"/>
    <lineage>
        <taxon>Eukaryota</taxon>
        <taxon>Viridiplantae</taxon>
        <taxon>Streptophyta</taxon>
        <taxon>Embryophyta</taxon>
        <taxon>Tracheophyta</taxon>
        <taxon>Spermatophyta</taxon>
        <taxon>Magnoliopsida</taxon>
        <taxon>eudicotyledons</taxon>
        <taxon>Gunneridae</taxon>
        <taxon>Pentapetalae</taxon>
        <taxon>rosids</taxon>
        <taxon>fabids</taxon>
        <taxon>Fabales</taxon>
        <taxon>Fabaceae</taxon>
        <taxon>Papilionoideae</taxon>
        <taxon>50 kb inversion clade</taxon>
        <taxon>dalbergioids sensu lato</taxon>
        <taxon>Dalbergieae</taxon>
        <taxon>Pterocarpus clade</taxon>
        <taxon>Arachis</taxon>
    </lineage>
</organism>
<protein>
    <recommendedName>
        <fullName evidence="3">Transposase MuDR plant domain-containing protein</fullName>
    </recommendedName>
</protein>
<dbReference type="EMBL" id="SDMP01000014">
    <property type="protein sequence ID" value="RYR14780.1"/>
    <property type="molecule type" value="Genomic_DNA"/>
</dbReference>
<name>A0A444ZKS8_ARAHY</name>
<proteinExistence type="predicted"/>
<gene>
    <name evidence="1" type="ORF">Ahy_B04g071473</name>
</gene>
<evidence type="ECO:0008006" key="3">
    <source>
        <dbReference type="Google" id="ProtNLM"/>
    </source>
</evidence>
<sequence>MFHIQQQIYVQQPKIELYIEFEHIIIDEIQHGSDIKDDIAEVYEGMNNNRKEDFKTTYEDKNGDWKDDPPLAPLPLYVACLVEDMDIDDENSDEEYIADNNESSSSEDDDEEEFVLETPVEQSRWYLLPSPHPILALSSVFNHYHTLDLDVMQEKNPFFNTGEDDYNLDGDVEFWVGHRFKSKDAMLQGVKNYSIHRSADKIGGVHMCLAPIMSQNHRQLDNNLICRVILPLIQSSHPSASLSYKVQLGKAITSNPRIESMFDKVVWIFPACVEAFKHSKPFVSVNGMHLYDKYGGVLLIAMTQDGVIILK</sequence>
<comment type="caution">
    <text evidence="1">The sequence shown here is derived from an EMBL/GenBank/DDBJ whole genome shotgun (WGS) entry which is preliminary data.</text>
</comment>
<evidence type="ECO:0000313" key="2">
    <source>
        <dbReference type="Proteomes" id="UP000289738"/>
    </source>
</evidence>
<keyword evidence="2" id="KW-1185">Reference proteome</keyword>
<evidence type="ECO:0000313" key="1">
    <source>
        <dbReference type="EMBL" id="RYR14780.1"/>
    </source>
</evidence>
<reference evidence="1 2" key="1">
    <citation type="submission" date="2019-01" db="EMBL/GenBank/DDBJ databases">
        <title>Sequencing of cultivated peanut Arachis hypogaea provides insights into genome evolution and oil improvement.</title>
        <authorList>
            <person name="Chen X."/>
        </authorList>
    </citation>
    <scope>NUCLEOTIDE SEQUENCE [LARGE SCALE GENOMIC DNA]</scope>
    <source>
        <strain evidence="2">cv. Fuhuasheng</strain>
        <tissue evidence="1">Leaves</tissue>
    </source>
</reference>